<organism evidence="3 4">
    <name type="scientific">Myxococcus landrumensis</name>
    <dbReference type="NCBI Taxonomy" id="2813577"/>
    <lineage>
        <taxon>Bacteria</taxon>
        <taxon>Pseudomonadati</taxon>
        <taxon>Myxococcota</taxon>
        <taxon>Myxococcia</taxon>
        <taxon>Myxococcales</taxon>
        <taxon>Cystobacterineae</taxon>
        <taxon>Myxococcaceae</taxon>
        <taxon>Myxococcus</taxon>
    </lineage>
</organism>
<gene>
    <name evidence="3" type="ORF">JY572_28265</name>
</gene>
<feature type="domain" description="CARDB" evidence="2">
    <location>
        <begin position="54"/>
        <end position="158"/>
    </location>
</feature>
<evidence type="ECO:0000259" key="2">
    <source>
        <dbReference type="Pfam" id="PF07705"/>
    </source>
</evidence>
<proteinExistence type="predicted"/>
<dbReference type="Pfam" id="PF07705">
    <property type="entry name" value="CARDB"/>
    <property type="match status" value="1"/>
</dbReference>
<dbReference type="EMBL" id="CP071091">
    <property type="protein sequence ID" value="QSQ12238.1"/>
    <property type="molecule type" value="Genomic_DNA"/>
</dbReference>
<feature type="compositionally biased region" description="Polar residues" evidence="1">
    <location>
        <begin position="174"/>
        <end position="184"/>
    </location>
</feature>
<feature type="compositionally biased region" description="Polar residues" evidence="1">
    <location>
        <begin position="346"/>
        <end position="361"/>
    </location>
</feature>
<reference evidence="3 4" key="1">
    <citation type="submission" date="2021-02" db="EMBL/GenBank/DDBJ databases">
        <title>De Novo genome assembly of isolated myxobacteria.</title>
        <authorList>
            <person name="Stevens D.C."/>
        </authorList>
    </citation>
    <scope>NUCLEOTIDE SEQUENCE [LARGE SCALE GENOMIC DNA]</scope>
    <source>
        <strain evidence="3 4">SCHIC003</strain>
    </source>
</reference>
<name>A0ABX7N182_9BACT</name>
<sequence>MHARRWWAIALAGTLAGCIVERGPGDDPDWDEDDDPGQSPRPRPTEPEPQSGPPDFRVEFLSGPSVLGAGEQQVQARLCNDGVASGTTEAAFFLTSPSSSASQLLLATSTRLSLRARECKEVSAFINAQATPEGRYFLNARVDPDGLVNESDEGNNTRQGNTLLVDRTPPETPSPTWAQAGSETTRDLTMSMESGATVRVYQGPGCTGREVANTVVGQSAYCEVPIRVPTTPGATYSVRAYDSVGNASYCSPTVEYPYGGGGGTPRMAPVLLGTTPSSPGGSLQPVFNGRAEAQVSVEIFKSPNCQGPVEQVLTTDDRGMFYAQVNVVKGGKVTVSARARDGGDYSTPSHCSNPLEYQNDGTPPEPPRIIDVKWQYLNTGRELWVTGTAEPFATVGIFIDVPCTGNPERTVQADAQGRFTATAPFGAGGSHRVFLAAKDAAGNISTCAEGPAYELRCPPGTADCDGRSSNGCEADLTVNPNHCGACGNVCQGGPYAEGVCVAATCGNTCAPGYYDCDGKASNGCESRTVCQPSACTIDKPSELMVTSLSVVEDPVRTAPGGAWHFGTVMRELTGGQDPSPLVRAWLKTWLTKQMVNGLELPPRPEMQTKVLGPWEARSGGPSAPLDFNTAPFRLLAIVNRIDLRQPGLQAGEGRLIYGVVGPNGAPLEFTLILEYALPGGTPEAIQRWGADWHDLGKVKVGNAGYNAKLQALTDRFTKAGVMSGRHLGSALNQIRTNEIELEEPWEMREFVLSPLGLMPTTVKLTPALHFENTQMLASFLTQNTADVLAERHVVPDSMGGIPFLGAHSLVPLDFFWRAPNVSNEVRHKFSLNTCSGCHSGETQTEFVHVAPRAKGAASVLSPYLRGTTVTDPVTKSVRPFDDLTRRAQDLKALVCAPTTGLRSAEWIPSNLPPARVH</sequence>
<dbReference type="PROSITE" id="PS51257">
    <property type="entry name" value="PROKAR_LIPOPROTEIN"/>
    <property type="match status" value="1"/>
</dbReference>
<feature type="compositionally biased region" description="Acidic residues" evidence="1">
    <location>
        <begin position="26"/>
        <end position="36"/>
    </location>
</feature>
<feature type="region of interest" description="Disordered" evidence="1">
    <location>
        <begin position="148"/>
        <end position="184"/>
    </location>
</feature>
<dbReference type="Gene3D" id="2.60.40.10">
    <property type="entry name" value="Immunoglobulins"/>
    <property type="match status" value="2"/>
</dbReference>
<evidence type="ECO:0000256" key="1">
    <source>
        <dbReference type="SAM" id="MobiDB-lite"/>
    </source>
</evidence>
<keyword evidence="4" id="KW-1185">Reference proteome</keyword>
<dbReference type="RefSeq" id="WP_206713968.1">
    <property type="nucleotide sequence ID" value="NZ_CP071091.1"/>
</dbReference>
<protein>
    <recommendedName>
        <fullName evidence="2">CARDB domain-containing protein</fullName>
    </recommendedName>
</protein>
<accession>A0ABX7N182</accession>
<dbReference type="InterPro" id="IPR013783">
    <property type="entry name" value="Ig-like_fold"/>
</dbReference>
<feature type="region of interest" description="Disordered" evidence="1">
    <location>
        <begin position="20"/>
        <end position="55"/>
    </location>
</feature>
<feature type="region of interest" description="Disordered" evidence="1">
    <location>
        <begin position="339"/>
        <end position="365"/>
    </location>
</feature>
<dbReference type="Proteomes" id="UP000663090">
    <property type="component" value="Chromosome"/>
</dbReference>
<evidence type="ECO:0000313" key="3">
    <source>
        <dbReference type="EMBL" id="QSQ12238.1"/>
    </source>
</evidence>
<dbReference type="InterPro" id="IPR011635">
    <property type="entry name" value="CARDB"/>
</dbReference>
<evidence type="ECO:0000313" key="4">
    <source>
        <dbReference type="Proteomes" id="UP000663090"/>
    </source>
</evidence>